<dbReference type="AlphaFoldDB" id="A0A239FTT5"/>
<reference evidence="2 3" key="1">
    <citation type="submission" date="2017-06" db="EMBL/GenBank/DDBJ databases">
        <authorList>
            <person name="Kim H.J."/>
            <person name="Triplett B.A."/>
        </authorList>
    </citation>
    <scope>NUCLEOTIDE SEQUENCE [LARGE SCALE GENOMIC DNA]</scope>
    <source>
        <strain evidence="2 3">SCA</strain>
    </source>
</reference>
<evidence type="ECO:0000256" key="1">
    <source>
        <dbReference type="SAM" id="Phobius"/>
    </source>
</evidence>
<protein>
    <recommendedName>
        <fullName evidence="4">DUF4350 domain-containing protein</fullName>
    </recommendedName>
</protein>
<keyword evidence="1" id="KW-0812">Transmembrane</keyword>
<name>A0A239FTT5_9FIRM</name>
<proteinExistence type="predicted"/>
<organism evidence="2 3">
    <name type="scientific">Anaerovirgula multivorans</name>
    <dbReference type="NCBI Taxonomy" id="312168"/>
    <lineage>
        <taxon>Bacteria</taxon>
        <taxon>Bacillati</taxon>
        <taxon>Bacillota</taxon>
        <taxon>Clostridia</taxon>
        <taxon>Peptostreptococcales</taxon>
        <taxon>Natronincolaceae</taxon>
        <taxon>Anaerovirgula</taxon>
    </lineage>
</organism>
<gene>
    <name evidence="2" type="ORF">SAMN05446037_101427</name>
</gene>
<evidence type="ECO:0000313" key="3">
    <source>
        <dbReference type="Proteomes" id="UP000198304"/>
    </source>
</evidence>
<keyword evidence="1" id="KW-0472">Membrane</keyword>
<dbReference type="RefSeq" id="WP_089283581.1">
    <property type="nucleotide sequence ID" value="NZ_FZOJ01000014.1"/>
</dbReference>
<keyword evidence="1" id="KW-1133">Transmembrane helix</keyword>
<sequence length="344" mass="40748">MKKNKSVIIFLILIVTFIIINHYFDVLDKDIGRNSQNNESLPINTSYKGVSIFYDTLKKIGYDVRIDGQNFLEKSNQGIYVVTTYKESTNFDLKEAEDWIKNGGKLVYLTEHYHQYHYPDLLEKYEERAFLYSLGKGKLLIGDIHLITNETLLKDKEGSLFILEVLDGLGEPIYFNEYHRLLVGEMPSLYKHIPFYIKVILFQLLIFIVSYILYLGKRFGKVERIMGEIERDENEYLYAAANLYEKAESIDIVYDAFYSKLQIELNKTIKTATNSNRWIDLWQKHNLPLKEKAARLFHDEKENSNKRKKESLNRIKDMDELIQMLEKRREAHWKLLKKKNLSEE</sequence>
<accession>A0A239FTT5</accession>
<evidence type="ECO:0000313" key="2">
    <source>
        <dbReference type="EMBL" id="SNS59958.1"/>
    </source>
</evidence>
<evidence type="ECO:0008006" key="4">
    <source>
        <dbReference type="Google" id="ProtNLM"/>
    </source>
</evidence>
<feature type="transmembrane region" description="Helical" evidence="1">
    <location>
        <begin position="7"/>
        <end position="24"/>
    </location>
</feature>
<dbReference type="EMBL" id="FZOJ01000014">
    <property type="protein sequence ID" value="SNS59958.1"/>
    <property type="molecule type" value="Genomic_DNA"/>
</dbReference>
<feature type="transmembrane region" description="Helical" evidence="1">
    <location>
        <begin position="195"/>
        <end position="216"/>
    </location>
</feature>
<keyword evidence="3" id="KW-1185">Reference proteome</keyword>
<dbReference type="Proteomes" id="UP000198304">
    <property type="component" value="Unassembled WGS sequence"/>
</dbReference>
<dbReference type="OrthoDB" id="1900207at2"/>